<dbReference type="SUPFAM" id="SSF53098">
    <property type="entry name" value="Ribonuclease H-like"/>
    <property type="match status" value="1"/>
</dbReference>
<evidence type="ECO:0008006" key="4">
    <source>
        <dbReference type="Google" id="ProtNLM"/>
    </source>
</evidence>
<dbReference type="PANTHER" id="PTHR37162:SF1">
    <property type="entry name" value="BED-TYPE DOMAIN-CONTAINING PROTEIN"/>
    <property type="match status" value="1"/>
</dbReference>
<evidence type="ECO:0000313" key="3">
    <source>
        <dbReference type="Proteomes" id="UP000007819"/>
    </source>
</evidence>
<keyword evidence="3" id="KW-1185">Reference proteome</keyword>
<dbReference type="GeneID" id="115034671"/>
<dbReference type="Proteomes" id="UP000007819">
    <property type="component" value="Unassembled WGS sequence"/>
</dbReference>
<evidence type="ECO:0000313" key="2">
    <source>
        <dbReference type="EnsemblMetazoa" id="XP_029347848.1"/>
    </source>
</evidence>
<name>A0A8R2JUQ0_ACYPI</name>
<feature type="region of interest" description="Disordered" evidence="1">
    <location>
        <begin position="1"/>
        <end position="28"/>
    </location>
</feature>
<dbReference type="PANTHER" id="PTHR37162">
    <property type="entry name" value="HAT FAMILY DIMERISATION DOMAINCONTAINING PROTEIN-RELATED"/>
    <property type="match status" value="1"/>
</dbReference>
<dbReference type="RefSeq" id="XP_029347848.1">
    <property type="nucleotide sequence ID" value="XM_029491988.1"/>
</dbReference>
<dbReference type="InterPro" id="IPR012337">
    <property type="entry name" value="RNaseH-like_sf"/>
</dbReference>
<dbReference type="AlphaFoldDB" id="A0A8R2JUQ0"/>
<dbReference type="EnsemblMetazoa" id="XM_029491988.1">
    <property type="protein sequence ID" value="XP_029347848.1"/>
    <property type="gene ID" value="LOC115034671"/>
</dbReference>
<sequence length="430" mass="49064">MSENESDTNCSTPEKTKRRRGESSKTYSHKKHNFRDEWLTHDIYRNWLLPVHNNKLLAKCKLCITEMTAELSVIKKHSLTKKHLNSVNSIGRQQNSISTFINNTDQFKLAEQTKKAEILLSSFISEHNLPFNISDHLVKTCKAAYPDSKICSNISLARTKSTALVSNVIGLYSFEQITNILQKTLFSVIIDESTDVGCVKTMCICVKYFDSASDSFETKFFKLIQLFEDIKSADKGATGQKIFDEVIKAFTDSEIPLDNIIGFASDGCNTMFGASNSVTSRLKECLPGVYIQKCICHSLHLCASAACKALPRTCEDLARDIYNYFKSSCKRVSQFKQFQDFCNVSPHKILRPAQTRWLSLSMVVNRIVEQWPALKLFFSSHWLDDKLKASENIFHALNDPSVFIYFKFLEWVLPKFVNLNKLFQSDKPVI</sequence>
<protein>
    <recommendedName>
        <fullName evidence="4">DUF4371 domain-containing protein</fullName>
    </recommendedName>
</protein>
<dbReference type="OrthoDB" id="6589684at2759"/>
<organism evidence="2 3">
    <name type="scientific">Acyrthosiphon pisum</name>
    <name type="common">Pea aphid</name>
    <dbReference type="NCBI Taxonomy" id="7029"/>
    <lineage>
        <taxon>Eukaryota</taxon>
        <taxon>Metazoa</taxon>
        <taxon>Ecdysozoa</taxon>
        <taxon>Arthropoda</taxon>
        <taxon>Hexapoda</taxon>
        <taxon>Insecta</taxon>
        <taxon>Pterygota</taxon>
        <taxon>Neoptera</taxon>
        <taxon>Paraneoptera</taxon>
        <taxon>Hemiptera</taxon>
        <taxon>Sternorrhyncha</taxon>
        <taxon>Aphidomorpha</taxon>
        <taxon>Aphidoidea</taxon>
        <taxon>Aphididae</taxon>
        <taxon>Macrosiphini</taxon>
        <taxon>Acyrthosiphon</taxon>
    </lineage>
</organism>
<reference evidence="2" key="2">
    <citation type="submission" date="2022-06" db="UniProtKB">
        <authorList>
            <consortium name="EnsemblMetazoa"/>
        </authorList>
    </citation>
    <scope>IDENTIFICATION</scope>
</reference>
<evidence type="ECO:0000256" key="1">
    <source>
        <dbReference type="SAM" id="MobiDB-lite"/>
    </source>
</evidence>
<reference evidence="3" key="1">
    <citation type="submission" date="2010-06" db="EMBL/GenBank/DDBJ databases">
        <authorList>
            <person name="Jiang H."/>
            <person name="Abraham K."/>
            <person name="Ali S."/>
            <person name="Alsbrooks S.L."/>
            <person name="Anim B.N."/>
            <person name="Anosike U.S."/>
            <person name="Attaway T."/>
            <person name="Bandaranaike D.P."/>
            <person name="Battles P.K."/>
            <person name="Bell S.N."/>
            <person name="Bell A.V."/>
            <person name="Beltran B."/>
            <person name="Bickham C."/>
            <person name="Bustamante Y."/>
            <person name="Caleb T."/>
            <person name="Canada A."/>
            <person name="Cardenas V."/>
            <person name="Carter K."/>
            <person name="Chacko J."/>
            <person name="Chandrabose M.N."/>
            <person name="Chavez D."/>
            <person name="Chavez A."/>
            <person name="Chen L."/>
            <person name="Chu H.-S."/>
            <person name="Claassen K.J."/>
            <person name="Cockrell R."/>
            <person name="Collins M."/>
            <person name="Cooper J.A."/>
            <person name="Cree A."/>
            <person name="Curry S.M."/>
            <person name="Da Y."/>
            <person name="Dao M.D."/>
            <person name="Das B."/>
            <person name="Davila M.-L."/>
            <person name="Davy-Carroll L."/>
            <person name="Denson S."/>
            <person name="Dinh H."/>
            <person name="Ebong V.E."/>
            <person name="Edwards J.R."/>
            <person name="Egan A."/>
            <person name="El-Daye J."/>
            <person name="Escobedo L."/>
            <person name="Fernandez S."/>
            <person name="Fernando P.R."/>
            <person name="Flagg N."/>
            <person name="Forbes L.D."/>
            <person name="Fowler R.G."/>
            <person name="Fu Q."/>
            <person name="Gabisi R.A."/>
            <person name="Ganer J."/>
            <person name="Garbino Pronczuk A."/>
            <person name="Garcia R.M."/>
            <person name="Garner T."/>
            <person name="Garrett T.E."/>
            <person name="Gonzalez D.A."/>
            <person name="Hamid H."/>
            <person name="Hawkins E.S."/>
            <person name="Hirani K."/>
            <person name="Hogues M.E."/>
            <person name="Hollins B."/>
            <person name="Hsiao C.-H."/>
            <person name="Jabil R."/>
            <person name="James M.L."/>
            <person name="Jhangiani S.N."/>
            <person name="Johnson B."/>
            <person name="Johnson Q."/>
            <person name="Joshi V."/>
            <person name="Kalu J.B."/>
            <person name="Kam C."/>
            <person name="Kashfia A."/>
            <person name="Keebler J."/>
            <person name="Kisamo H."/>
            <person name="Kovar C.L."/>
            <person name="Lago L.A."/>
            <person name="Lai C.-Y."/>
            <person name="Laidlaw J."/>
            <person name="Lara F."/>
            <person name="Le T.-K."/>
            <person name="Lee S.L."/>
            <person name="Legall F.H."/>
            <person name="Lemon S.J."/>
            <person name="Lewis L.R."/>
            <person name="Li B."/>
            <person name="Liu Y."/>
            <person name="Liu Y.-S."/>
            <person name="Lopez J."/>
            <person name="Lozado R.J."/>
            <person name="Lu J."/>
            <person name="Madu R.C."/>
            <person name="Maheshwari M."/>
            <person name="Maheshwari R."/>
            <person name="Malloy K."/>
            <person name="Martinez E."/>
            <person name="Mathew T."/>
            <person name="Mercado I.C."/>
            <person name="Mercado C."/>
            <person name="Meyer B."/>
            <person name="Montgomery K."/>
            <person name="Morgan M.B."/>
            <person name="Munidasa M."/>
            <person name="Nazareth L.V."/>
            <person name="Nelson J."/>
            <person name="Ng B.M."/>
            <person name="Nguyen N.B."/>
            <person name="Nguyen P.Q."/>
            <person name="Nguyen T."/>
            <person name="Obregon M."/>
            <person name="Okwuonu G.O."/>
            <person name="Onwere C.G."/>
            <person name="Orozco G."/>
            <person name="Parra A."/>
            <person name="Patel S."/>
            <person name="Patil S."/>
            <person name="Perez A."/>
            <person name="Perez Y."/>
            <person name="Pham C."/>
            <person name="Primus E.L."/>
            <person name="Pu L.-L."/>
            <person name="Puazo M."/>
            <person name="Qin X."/>
            <person name="Quiroz J.B."/>
            <person name="Reese J."/>
            <person name="Richards S."/>
            <person name="Rives C.M."/>
            <person name="Robberts R."/>
            <person name="Ruiz S.J."/>
            <person name="Ruiz M.J."/>
            <person name="Santibanez J."/>
            <person name="Schneider B.W."/>
            <person name="Sisson I."/>
            <person name="Smith M."/>
            <person name="Sodergren E."/>
            <person name="Song X.-Z."/>
            <person name="Song B.B."/>
            <person name="Summersgill H."/>
            <person name="Thelus R."/>
            <person name="Thornton R.D."/>
            <person name="Trejos Z.Y."/>
            <person name="Usmani K."/>
            <person name="Vattathil S."/>
            <person name="Villasana D."/>
            <person name="Walker D.L."/>
            <person name="Wang S."/>
            <person name="Wang K."/>
            <person name="White C.S."/>
            <person name="Williams A.C."/>
            <person name="Williamson J."/>
            <person name="Wilson K."/>
            <person name="Woghiren I.O."/>
            <person name="Woodworth J.R."/>
            <person name="Worley K.C."/>
            <person name="Wright R.A."/>
            <person name="Wu W."/>
            <person name="Young L."/>
            <person name="Zhang L."/>
            <person name="Zhang J."/>
            <person name="Zhu Y."/>
            <person name="Muzny D.M."/>
            <person name="Weinstock G."/>
            <person name="Gibbs R.A."/>
        </authorList>
    </citation>
    <scope>NUCLEOTIDE SEQUENCE [LARGE SCALE GENOMIC DNA]</scope>
    <source>
        <strain evidence="3">LSR1</strain>
    </source>
</reference>
<dbReference type="KEGG" id="api:115034671"/>
<proteinExistence type="predicted"/>
<accession>A0A8R2JUQ0</accession>